<dbReference type="AlphaFoldDB" id="A0A5J5EH21"/>
<accession>A0A5J5EH21</accession>
<evidence type="ECO:0000313" key="3">
    <source>
        <dbReference type="Proteomes" id="UP000326924"/>
    </source>
</evidence>
<evidence type="ECO:0000313" key="1">
    <source>
        <dbReference type="EMBL" id="KAA8895002.1"/>
    </source>
</evidence>
<dbReference type="EMBL" id="VXIS01000294">
    <property type="protein sequence ID" value="KAA8895002.1"/>
    <property type="molecule type" value="Genomic_DNA"/>
</dbReference>
<sequence length="85" mass="9560">MSLRRFKRLVVGAVISICQRQSSGAIRSEHSYQGLDTLGGTTAIGLATYGHLPSPTLFWSHDNCVISWHRHKIRIRDEDRNVPST</sequence>
<gene>
    <name evidence="2" type="ORF">FN846DRAFT_229398</name>
    <name evidence="1" type="ORF">FN846DRAFT_364774</name>
</gene>
<proteinExistence type="predicted"/>
<evidence type="ECO:0000313" key="2">
    <source>
        <dbReference type="EMBL" id="KAA8897641.1"/>
    </source>
</evidence>
<dbReference type="InParanoid" id="A0A5J5EH21"/>
<dbReference type="EMBL" id="VXIS01000195">
    <property type="protein sequence ID" value="KAA8897641.1"/>
    <property type="molecule type" value="Genomic_DNA"/>
</dbReference>
<dbReference type="Proteomes" id="UP000326924">
    <property type="component" value="Unassembled WGS sequence"/>
</dbReference>
<keyword evidence="3" id="KW-1185">Reference proteome</keyword>
<protein>
    <submittedName>
        <fullName evidence="1">Uncharacterized protein</fullName>
    </submittedName>
</protein>
<name>A0A5J5EH21_9PEZI</name>
<organism evidence="1 3">
    <name type="scientific">Sphaerosporella brunnea</name>
    <dbReference type="NCBI Taxonomy" id="1250544"/>
    <lineage>
        <taxon>Eukaryota</taxon>
        <taxon>Fungi</taxon>
        <taxon>Dikarya</taxon>
        <taxon>Ascomycota</taxon>
        <taxon>Pezizomycotina</taxon>
        <taxon>Pezizomycetes</taxon>
        <taxon>Pezizales</taxon>
        <taxon>Pyronemataceae</taxon>
        <taxon>Sphaerosporella</taxon>
    </lineage>
</organism>
<comment type="caution">
    <text evidence="1">The sequence shown here is derived from an EMBL/GenBank/DDBJ whole genome shotgun (WGS) entry which is preliminary data.</text>
</comment>
<reference evidence="1 3" key="1">
    <citation type="submission" date="2019-09" db="EMBL/GenBank/DDBJ databases">
        <title>Draft genome of the ectomycorrhizal ascomycete Sphaerosporella brunnea.</title>
        <authorList>
            <consortium name="DOE Joint Genome Institute"/>
            <person name="Benucci G.M."/>
            <person name="Marozzi G."/>
            <person name="Antonielli L."/>
            <person name="Sanchez S."/>
            <person name="Marco P."/>
            <person name="Wang X."/>
            <person name="Falini L.B."/>
            <person name="Barry K."/>
            <person name="Haridas S."/>
            <person name="Lipzen A."/>
            <person name="Labutti K."/>
            <person name="Grigoriev I.V."/>
            <person name="Murat C."/>
            <person name="Martin F."/>
            <person name="Albertini E."/>
            <person name="Donnini D."/>
            <person name="Bonito G."/>
        </authorList>
    </citation>
    <scope>NUCLEOTIDE SEQUENCE [LARGE SCALE GENOMIC DNA]</scope>
    <source>
        <strain evidence="1 3">Sb_GMNB300</strain>
    </source>
</reference>